<dbReference type="InterPro" id="IPR010262">
    <property type="entry name" value="Arylsulfotransferase_bact"/>
</dbReference>
<dbReference type="RefSeq" id="WP_244822982.1">
    <property type="nucleotide sequence ID" value="NZ_CP112998.1"/>
</dbReference>
<dbReference type="InterPro" id="IPR008963">
    <property type="entry name" value="Purple_acid_Pase-like_N"/>
</dbReference>
<organism evidence="2 3">
    <name type="scientific">Dyadobacter pollutisoli</name>
    <dbReference type="NCBI Taxonomy" id="2910158"/>
    <lineage>
        <taxon>Bacteria</taxon>
        <taxon>Pseudomonadati</taxon>
        <taxon>Bacteroidota</taxon>
        <taxon>Cytophagia</taxon>
        <taxon>Cytophagales</taxon>
        <taxon>Spirosomataceae</taxon>
        <taxon>Dyadobacter</taxon>
    </lineage>
</organism>
<dbReference type="Gene3D" id="2.60.40.380">
    <property type="entry name" value="Purple acid phosphatase-like, N-terminal"/>
    <property type="match status" value="1"/>
</dbReference>
<keyword evidence="3" id="KW-1185">Reference proteome</keyword>
<dbReference type="PROSITE" id="PS51257">
    <property type="entry name" value="PROKAR_LIPOPROTEIN"/>
    <property type="match status" value="1"/>
</dbReference>
<dbReference type="SUPFAM" id="SSF49363">
    <property type="entry name" value="Purple acid phosphatase, N-terminal domain"/>
    <property type="match status" value="1"/>
</dbReference>
<feature type="domain" description="Purple acid phosphatase N-terminal" evidence="1">
    <location>
        <begin position="55"/>
        <end position="112"/>
    </location>
</feature>
<dbReference type="SMART" id="SM00564">
    <property type="entry name" value="PQQ"/>
    <property type="match status" value="2"/>
</dbReference>
<sequence>MKCILLNFLILLAGMLLTGCGGSGIETISLSAPGRNTLKVKIDVKTTHKNSLRINYWTKNDSLTKYTTPSSPEGTEHALVLTNLRPSSQYLYQIISTDGGVETSSKVYDFKTSGYPVWIQDFFRVIAPDSASVPQTFKEGFVLIARRETPGIIFMLDAKGEIRWYHQVNGTGFKTTHFTRNKTILSILGTEEYPTSYGNEILEVSMTGDTLLHLKKGEGDFKETVHHEIILNPKSEVVTLSVQTKIMDLTSVGGTAKDTVKSDGIIVLDRKGKRVWSWSVFDVLDPLKDPKIMQEKKDWMHANSVNFDTDGNYLISFYNNGQIWKLDTKTGKVIWKFGKNGDFAMPKEVVFDQGHAVHRNAEGDIMLFDNGTSREQTRTLTFKLDEKNKTAAVTRQIILPKEIYTARMGSAYLVTSDAILQCSSKTNTVVLTNKEGRFLWMLKSRIMPYRAEFIPGKLVAPYLVNK</sequence>
<dbReference type="Proteomes" id="UP001164653">
    <property type="component" value="Chromosome"/>
</dbReference>
<dbReference type="InterPro" id="IPR018391">
    <property type="entry name" value="PQQ_b-propeller_rpt"/>
</dbReference>
<proteinExistence type="predicted"/>
<accession>A0A9E8NHG3</accession>
<dbReference type="InterPro" id="IPR011047">
    <property type="entry name" value="Quinoprotein_ADH-like_sf"/>
</dbReference>
<dbReference type="GO" id="GO:0046872">
    <property type="term" value="F:metal ion binding"/>
    <property type="evidence" value="ECO:0007669"/>
    <property type="project" value="InterPro"/>
</dbReference>
<reference evidence="2" key="1">
    <citation type="submission" date="2022-11" db="EMBL/GenBank/DDBJ databases">
        <title>Dyadobacter pollutisoli sp. nov., isolated from plastic dumped soil.</title>
        <authorList>
            <person name="Kim J.M."/>
            <person name="Kim K.R."/>
            <person name="Lee J.K."/>
            <person name="Hao L."/>
            <person name="Jeon C.O."/>
        </authorList>
    </citation>
    <scope>NUCLEOTIDE SEQUENCE</scope>
    <source>
        <strain evidence="2">U1</strain>
    </source>
</reference>
<dbReference type="Gene3D" id="2.120.10.30">
    <property type="entry name" value="TolB, C-terminal domain"/>
    <property type="match status" value="1"/>
</dbReference>
<protein>
    <submittedName>
        <fullName evidence="2">Aryl-sulfate sulfotransferase</fullName>
    </submittedName>
</protein>
<dbReference type="EMBL" id="CP112998">
    <property type="protein sequence ID" value="WAC15373.1"/>
    <property type="molecule type" value="Genomic_DNA"/>
</dbReference>
<evidence type="ECO:0000259" key="1">
    <source>
        <dbReference type="Pfam" id="PF16656"/>
    </source>
</evidence>
<dbReference type="GO" id="GO:0003993">
    <property type="term" value="F:acid phosphatase activity"/>
    <property type="evidence" value="ECO:0007669"/>
    <property type="project" value="InterPro"/>
</dbReference>
<evidence type="ECO:0000313" key="3">
    <source>
        <dbReference type="Proteomes" id="UP001164653"/>
    </source>
</evidence>
<dbReference type="SUPFAM" id="SSF50998">
    <property type="entry name" value="Quinoprotein alcohol dehydrogenase-like"/>
    <property type="match status" value="1"/>
</dbReference>
<dbReference type="PANTHER" id="PTHR35340">
    <property type="entry name" value="PQQ ENZYME REPEAT PROTEIN-RELATED"/>
    <property type="match status" value="1"/>
</dbReference>
<name>A0A9E8NHG3_9BACT</name>
<dbReference type="Pfam" id="PF05935">
    <property type="entry name" value="Arylsulfotrans"/>
    <property type="match status" value="1"/>
</dbReference>
<dbReference type="InterPro" id="IPR011042">
    <property type="entry name" value="6-blade_b-propeller_TolB-like"/>
</dbReference>
<dbReference type="KEGG" id="dpf:ON006_15670"/>
<dbReference type="GO" id="GO:0004062">
    <property type="term" value="F:aryl sulfotransferase activity"/>
    <property type="evidence" value="ECO:0007669"/>
    <property type="project" value="InterPro"/>
</dbReference>
<gene>
    <name evidence="2" type="ORF">ON006_15670</name>
</gene>
<evidence type="ECO:0000313" key="2">
    <source>
        <dbReference type="EMBL" id="WAC15373.1"/>
    </source>
</evidence>
<dbReference type="AlphaFoldDB" id="A0A9E8NHG3"/>
<dbReference type="Pfam" id="PF16656">
    <property type="entry name" value="Pur_ac_phosph_N"/>
    <property type="match status" value="1"/>
</dbReference>
<dbReference type="InterPro" id="IPR053143">
    <property type="entry name" value="Arylsulfate_ST"/>
</dbReference>
<dbReference type="PANTHER" id="PTHR35340:SF5">
    <property type="entry name" value="ASST-DOMAIN-CONTAINING PROTEIN"/>
    <property type="match status" value="1"/>
</dbReference>
<dbReference type="InterPro" id="IPR015914">
    <property type="entry name" value="PAPs_N"/>
</dbReference>